<evidence type="ECO:0000259" key="5">
    <source>
        <dbReference type="PROSITE" id="PS51196"/>
    </source>
</evidence>
<evidence type="ECO:0000313" key="8">
    <source>
        <dbReference type="RefSeq" id="XP_028277107.1"/>
    </source>
</evidence>
<feature type="compositionally biased region" description="Basic and acidic residues" evidence="3">
    <location>
        <begin position="106"/>
        <end position="150"/>
    </location>
</feature>
<dbReference type="GO" id="GO:0016020">
    <property type="term" value="C:membrane"/>
    <property type="evidence" value="ECO:0007669"/>
    <property type="project" value="InterPro"/>
</dbReference>
<dbReference type="GO" id="GO:0005524">
    <property type="term" value="F:ATP binding"/>
    <property type="evidence" value="ECO:0007669"/>
    <property type="project" value="InterPro"/>
</dbReference>
<dbReference type="PROSITE" id="PS51192">
    <property type="entry name" value="HELICASE_ATP_BIND_1"/>
    <property type="match status" value="1"/>
</dbReference>
<proteinExistence type="predicted"/>
<dbReference type="RefSeq" id="XP_028277107.1">
    <property type="nucleotide sequence ID" value="XM_028421306.1"/>
</dbReference>
<feature type="domain" description="SecA family profile" evidence="5">
    <location>
        <begin position="431"/>
        <end position="825"/>
    </location>
</feature>
<organism evidence="6 8">
    <name type="scientific">Parambassis ranga</name>
    <name type="common">Indian glassy fish</name>
    <dbReference type="NCBI Taxonomy" id="210632"/>
    <lineage>
        <taxon>Eukaryota</taxon>
        <taxon>Metazoa</taxon>
        <taxon>Chordata</taxon>
        <taxon>Craniata</taxon>
        <taxon>Vertebrata</taxon>
        <taxon>Euteleostomi</taxon>
        <taxon>Actinopterygii</taxon>
        <taxon>Neopterygii</taxon>
        <taxon>Teleostei</taxon>
        <taxon>Neoteleostei</taxon>
        <taxon>Acanthomorphata</taxon>
        <taxon>Ovalentaria</taxon>
        <taxon>Ambassidae</taxon>
        <taxon>Parambassis</taxon>
    </lineage>
</organism>
<dbReference type="PANTHER" id="PTHR30612">
    <property type="entry name" value="SECA INNER MEMBRANE COMPONENT OF SEC PROTEIN SECRETION SYSTEM"/>
    <property type="match status" value="1"/>
</dbReference>
<sequence length="825" mass="95575">MGNAHTIFNETQYRWYYRTHWREDTDRTLPANGSGEYLNTMIPFVKVYLRFRDHTDWDLKCEGGGPSYTLRESADHKQFELVNNFSGFIVDRCPNFGKLEEEEQENERQRLEREKRQKEEKQQKEEEEKRRKEEEEKRRLAELEQERKIQEQINQENEASRRKLSEAHQRFEEDLRSQQHRQQQYTQVLHQVVENHAAKIERDELNDVRRKFEELLSNYHIVEKADSKCNLENRMKTLQNELVLNYFGKHRIPLWCQLAVDRATGYLDLSPTERLSVVEAVVKVTVDCDPDLEDVLITEQDKKIVFLLSLQEQLYDENPTLARTVLVNVLDMTSQLTSTSKELLSQILFNNIWTPKEIKLFIRRALSMDQNNVFKILHKVCTYRLSFLHTLTALKKKHHVQYLQDCVSYELDKDPDTILSEMQDKNYPKHTLSLLEDILMYMEDKLPELQGVVIDAEMIEEGKRMMILLDLAEPDVDTLKKVLIVLSLAVKECTTFIAPNGNQIQGYFPRLTQLASLLLLLRDKRGCLLEISTGEGKTCILAMFATIQAARGTMVDIVTSSPLLAIRDQDKWSQLYQMFGVTSSIVPPAHFHTCTPENQDKLLQDAYTKHVVYSTASTFAPDILRQEFEKKTTRGRRKFECVLVDEVDYMTLDSGVQTTFLSHQASGLRHMEQILASIWALLCTCRPIEVSETGEIQWGTRAQHFHEAATQSVVSFEDCSADSILMLGVQLGFYSQEDMDRLTDAKTQTGTDSCEDAMRKATEKIMDKMGPKEQYELLSKVQTTADNDVTVDYYSVINNKAKLYGKEDSQRPGCHFAATREGASL</sequence>
<gene>
    <name evidence="7 8" type="primary">LOC114445951</name>
</gene>
<dbReference type="GeneID" id="114445951"/>
<name>A0A6P7JJS2_9TELE</name>
<evidence type="ECO:0000259" key="4">
    <source>
        <dbReference type="PROSITE" id="PS51192"/>
    </source>
</evidence>
<evidence type="ECO:0000256" key="2">
    <source>
        <dbReference type="ARBA" id="ARBA00023010"/>
    </source>
</evidence>
<dbReference type="RefSeq" id="XP_028277106.1">
    <property type="nucleotide sequence ID" value="XM_028421305.1"/>
</dbReference>
<dbReference type="PROSITE" id="PS51196">
    <property type="entry name" value="SECA_MOTOR_DEAD"/>
    <property type="match status" value="1"/>
</dbReference>
<reference evidence="7 8" key="1">
    <citation type="submission" date="2025-04" db="UniProtKB">
        <authorList>
            <consortium name="RefSeq"/>
        </authorList>
    </citation>
    <scope>IDENTIFICATION</scope>
</reference>
<keyword evidence="2" id="KW-0811">Translocation</keyword>
<dbReference type="InterPro" id="IPR014001">
    <property type="entry name" value="Helicase_ATP-bd"/>
</dbReference>
<feature type="compositionally biased region" description="Basic and acidic residues" evidence="3">
    <location>
        <begin position="158"/>
        <end position="177"/>
    </location>
</feature>
<keyword evidence="1" id="KW-0813">Transport</keyword>
<dbReference type="GO" id="GO:0017038">
    <property type="term" value="P:protein import"/>
    <property type="evidence" value="ECO:0007669"/>
    <property type="project" value="InterPro"/>
</dbReference>
<dbReference type="Pfam" id="PF07517">
    <property type="entry name" value="SecA_DEAD"/>
    <property type="match status" value="1"/>
</dbReference>
<dbReference type="SUPFAM" id="SSF52540">
    <property type="entry name" value="P-loop containing nucleoside triphosphate hydrolases"/>
    <property type="match status" value="1"/>
</dbReference>
<keyword evidence="1" id="KW-0653">Protein transport</keyword>
<dbReference type="AlphaFoldDB" id="A0A6P7JJS2"/>
<evidence type="ECO:0000313" key="6">
    <source>
        <dbReference type="Proteomes" id="UP000515145"/>
    </source>
</evidence>
<dbReference type="Proteomes" id="UP000515145">
    <property type="component" value="Chromosome 14"/>
</dbReference>
<keyword evidence="6" id="KW-1185">Reference proteome</keyword>
<evidence type="ECO:0000256" key="3">
    <source>
        <dbReference type="SAM" id="MobiDB-lite"/>
    </source>
</evidence>
<evidence type="ECO:0000256" key="1">
    <source>
        <dbReference type="ARBA" id="ARBA00022927"/>
    </source>
</evidence>
<feature type="domain" description="Helicase ATP-binding" evidence="4">
    <location>
        <begin position="518"/>
        <end position="662"/>
    </location>
</feature>
<evidence type="ECO:0000313" key="7">
    <source>
        <dbReference type="RefSeq" id="XP_028277106.1"/>
    </source>
</evidence>
<dbReference type="InterPro" id="IPR011115">
    <property type="entry name" value="SecA_DEAD"/>
</dbReference>
<dbReference type="InterPro" id="IPR027417">
    <property type="entry name" value="P-loop_NTPase"/>
</dbReference>
<feature type="region of interest" description="Disordered" evidence="3">
    <location>
        <begin position="100"/>
        <end position="183"/>
    </location>
</feature>
<dbReference type="PANTHER" id="PTHR30612:SF0">
    <property type="entry name" value="CHLOROPLAST PROTEIN-TRANSPORTING ATPASE"/>
    <property type="match status" value="1"/>
</dbReference>
<dbReference type="InterPro" id="IPR000185">
    <property type="entry name" value="SecA"/>
</dbReference>
<dbReference type="OrthoDB" id="27934at2759"/>
<dbReference type="Gene3D" id="3.40.50.300">
    <property type="entry name" value="P-loop containing nucleotide triphosphate hydrolases"/>
    <property type="match status" value="1"/>
</dbReference>
<dbReference type="GO" id="GO:0006605">
    <property type="term" value="P:protein targeting"/>
    <property type="evidence" value="ECO:0007669"/>
    <property type="project" value="InterPro"/>
</dbReference>
<accession>A0A6P7JJS2</accession>
<dbReference type="GO" id="GO:0006886">
    <property type="term" value="P:intracellular protein transport"/>
    <property type="evidence" value="ECO:0007669"/>
    <property type="project" value="InterPro"/>
</dbReference>
<protein>
    <submittedName>
        <fullName evidence="7 8">Uncharacterized protein LOC114445951</fullName>
    </submittedName>
</protein>
<dbReference type="InterPro" id="IPR014018">
    <property type="entry name" value="SecA_motor_DEAD"/>
</dbReference>